<dbReference type="GO" id="GO:0005506">
    <property type="term" value="F:iron ion binding"/>
    <property type="evidence" value="ECO:0007669"/>
    <property type="project" value="InterPro"/>
</dbReference>
<evidence type="ECO:0000259" key="2">
    <source>
        <dbReference type="Pfam" id="PF01106"/>
    </source>
</evidence>
<name>A0A9Y1BTP9_9ARCH</name>
<dbReference type="PANTHER" id="PTHR11178">
    <property type="entry name" value="IRON-SULFUR CLUSTER SCAFFOLD PROTEIN NFU-RELATED"/>
    <property type="match status" value="1"/>
</dbReference>
<dbReference type="InterPro" id="IPR034904">
    <property type="entry name" value="FSCA_dom_sf"/>
</dbReference>
<dbReference type="Pfam" id="PF01106">
    <property type="entry name" value="NifU"/>
    <property type="match status" value="1"/>
</dbReference>
<dbReference type="GO" id="GO:0016226">
    <property type="term" value="P:iron-sulfur cluster assembly"/>
    <property type="evidence" value="ECO:0007669"/>
    <property type="project" value="InterPro"/>
</dbReference>
<dbReference type="EMBL" id="CP084167">
    <property type="protein sequence ID" value="UJG44932.1"/>
    <property type="molecule type" value="Genomic_DNA"/>
</dbReference>
<feature type="domain" description="NIF system FeS cluster assembly NifU C-terminal" evidence="2">
    <location>
        <begin position="5"/>
        <end position="70"/>
    </location>
</feature>
<sequence length="80" mass="9029">MKEKVQEVLNAIRVALQRDGGDIELLEVKDDGEVIVQLQGTCAGCPYSQYTLTNYVEKTLKEYVPEVTKVTNKNLERLSI</sequence>
<evidence type="ECO:0000313" key="3">
    <source>
        <dbReference type="EMBL" id="UJG44932.1"/>
    </source>
</evidence>
<dbReference type="Gene3D" id="3.30.300.130">
    <property type="entry name" value="Fe-S cluster assembly (FSCA)"/>
    <property type="match status" value="1"/>
</dbReference>
<dbReference type="GO" id="GO:0051536">
    <property type="term" value="F:iron-sulfur cluster binding"/>
    <property type="evidence" value="ECO:0007669"/>
    <property type="project" value="InterPro"/>
</dbReference>
<comment type="similarity">
    <text evidence="1">Belongs to the NifU family.</text>
</comment>
<dbReference type="InterPro" id="IPR001075">
    <property type="entry name" value="NIF_FeS_clus_asmbl_NifU_C"/>
</dbReference>
<proteinExistence type="inferred from homology"/>
<organism evidence="3">
    <name type="scientific">Candidatus Heimdallarchaeum endolithica</name>
    <dbReference type="NCBI Taxonomy" id="2876572"/>
    <lineage>
        <taxon>Archaea</taxon>
        <taxon>Promethearchaeati</taxon>
        <taxon>Candidatus Heimdallarchaeota</taxon>
        <taxon>Candidatus Heimdallarchaeia (ex Rinke et al. 2021) (nom. nud.)</taxon>
        <taxon>Candidatus Heimdallarchaeales</taxon>
        <taxon>Candidatus Heimdallarchaeaceae</taxon>
        <taxon>Candidatus Heimdallarchaeum</taxon>
    </lineage>
</organism>
<dbReference type="PANTHER" id="PTHR11178:SF25">
    <property type="entry name" value="NIFU-LIKE PROTEIN 3, CHLOROPLASTIC"/>
    <property type="match status" value="1"/>
</dbReference>
<reference evidence="3" key="1">
    <citation type="journal article" date="2022" name="Nat. Microbiol.">
        <title>Unique mobile elements and scalable gene flow at the prokaryote-eukaryote boundary revealed by circularized Asgard archaea genomes.</title>
        <authorList>
            <person name="Wu F."/>
            <person name="Speth D.R."/>
            <person name="Philosof A."/>
            <person name="Cremiere A."/>
            <person name="Narayanan A."/>
            <person name="Barco R.A."/>
            <person name="Connon S.A."/>
            <person name="Amend J.P."/>
            <person name="Antoshechkin I.A."/>
            <person name="Orphan V.J."/>
        </authorList>
    </citation>
    <scope>NUCLEOTIDE SEQUENCE</scope>
    <source>
        <strain evidence="3">PR6</strain>
    </source>
</reference>
<evidence type="ECO:0000256" key="1">
    <source>
        <dbReference type="ARBA" id="ARBA00006420"/>
    </source>
</evidence>
<gene>
    <name evidence="3" type="ORF">K9W46_07055</name>
</gene>
<dbReference type="AlphaFoldDB" id="A0A9Y1BTP9"/>
<dbReference type="SUPFAM" id="SSF117916">
    <property type="entry name" value="Fe-S cluster assembly (FSCA) domain-like"/>
    <property type="match status" value="1"/>
</dbReference>
<protein>
    <submittedName>
        <fullName evidence="3">NifU family protein</fullName>
    </submittedName>
</protein>
<dbReference type="Proteomes" id="UP001200513">
    <property type="component" value="Chromosome"/>
</dbReference>
<accession>A0A9Y1BTP9</accession>